<accession>A0A9W9NTV0</accession>
<sequence length="243" mass="28549">MLHPARGLGHSSLYDQMIHIRQGIEGDLRHNIPLPTETTSMATFIQGLEMTYLDWKDTVEDRAKIYRQYRQRMSDPQHQQRRSSQPPAASNPQDLRYRTDINQRRPTNPQWNPRQKTDQPYQRPTYGYQGQRAPDNIVTRTKSSSRQNDQTNWQQDRKPWDSNKPHTYIADTQDAQAEKEAGEEYHTDDQDIDCYDEAIYGDKPENDQEAYMAQQDDAAYKDQSFEPTAQNCTPEFSVTCRHY</sequence>
<dbReference type="RefSeq" id="XP_058329503.1">
    <property type="nucleotide sequence ID" value="XM_058476613.1"/>
</dbReference>
<dbReference type="GeneID" id="83203916"/>
<comment type="caution">
    <text evidence="2">The sequence shown here is derived from an EMBL/GenBank/DDBJ whole genome shotgun (WGS) entry which is preliminary data.</text>
</comment>
<evidence type="ECO:0000313" key="2">
    <source>
        <dbReference type="EMBL" id="KAJ5226092.1"/>
    </source>
</evidence>
<organism evidence="2 3">
    <name type="scientific">Penicillium chermesinum</name>
    <dbReference type="NCBI Taxonomy" id="63820"/>
    <lineage>
        <taxon>Eukaryota</taxon>
        <taxon>Fungi</taxon>
        <taxon>Dikarya</taxon>
        <taxon>Ascomycota</taxon>
        <taxon>Pezizomycotina</taxon>
        <taxon>Eurotiomycetes</taxon>
        <taxon>Eurotiomycetidae</taxon>
        <taxon>Eurotiales</taxon>
        <taxon>Aspergillaceae</taxon>
        <taxon>Penicillium</taxon>
    </lineage>
</organism>
<protein>
    <submittedName>
        <fullName evidence="2">Uncharacterized protein</fullName>
    </submittedName>
</protein>
<dbReference type="AlphaFoldDB" id="A0A9W9NTV0"/>
<dbReference type="Proteomes" id="UP001150941">
    <property type="component" value="Unassembled WGS sequence"/>
</dbReference>
<feature type="compositionally biased region" description="Polar residues" evidence="1">
    <location>
        <begin position="104"/>
        <end position="122"/>
    </location>
</feature>
<dbReference type="OrthoDB" id="4358334at2759"/>
<evidence type="ECO:0000256" key="1">
    <source>
        <dbReference type="SAM" id="MobiDB-lite"/>
    </source>
</evidence>
<feature type="region of interest" description="Disordered" evidence="1">
    <location>
        <begin position="70"/>
        <end position="165"/>
    </location>
</feature>
<reference evidence="2" key="2">
    <citation type="journal article" date="2023" name="IMA Fungus">
        <title>Comparative genomic study of the Penicillium genus elucidates a diverse pangenome and 15 lateral gene transfer events.</title>
        <authorList>
            <person name="Petersen C."/>
            <person name="Sorensen T."/>
            <person name="Nielsen M.R."/>
            <person name="Sondergaard T.E."/>
            <person name="Sorensen J.L."/>
            <person name="Fitzpatrick D.A."/>
            <person name="Frisvad J.C."/>
            <person name="Nielsen K.L."/>
        </authorList>
    </citation>
    <scope>NUCLEOTIDE SEQUENCE</scope>
    <source>
        <strain evidence="2">IBT 19713</strain>
    </source>
</reference>
<name>A0A9W9NTV0_9EURO</name>
<keyword evidence="3" id="KW-1185">Reference proteome</keyword>
<reference evidence="2" key="1">
    <citation type="submission" date="2022-11" db="EMBL/GenBank/DDBJ databases">
        <authorList>
            <person name="Petersen C."/>
        </authorList>
    </citation>
    <scope>NUCLEOTIDE SEQUENCE</scope>
    <source>
        <strain evidence="2">IBT 19713</strain>
    </source>
</reference>
<gene>
    <name evidence="2" type="ORF">N7468_007317</name>
</gene>
<feature type="compositionally biased region" description="Polar residues" evidence="1">
    <location>
        <begin position="138"/>
        <end position="154"/>
    </location>
</feature>
<proteinExistence type="predicted"/>
<dbReference type="EMBL" id="JAPQKS010000005">
    <property type="protein sequence ID" value="KAJ5226092.1"/>
    <property type="molecule type" value="Genomic_DNA"/>
</dbReference>
<feature type="compositionally biased region" description="Basic and acidic residues" evidence="1">
    <location>
        <begin position="155"/>
        <end position="164"/>
    </location>
</feature>
<evidence type="ECO:0000313" key="3">
    <source>
        <dbReference type="Proteomes" id="UP001150941"/>
    </source>
</evidence>